<reference evidence="2" key="1">
    <citation type="journal article" date="2019" name="bioRxiv">
        <title>Genome diversification in globally distributed novel marine Proteobacteria is linked to environmental adaptation.</title>
        <authorList>
            <person name="Zhou Z."/>
            <person name="Tran P.Q."/>
            <person name="Kieft K."/>
            <person name="Anantharaman K."/>
        </authorList>
    </citation>
    <scope>NUCLEOTIDE SEQUENCE [LARGE SCALE GENOMIC DNA]</scope>
</reference>
<organism evidence="1 2">
    <name type="scientific">Marine Group III euryarchaeote</name>
    <dbReference type="NCBI Taxonomy" id="2173149"/>
    <lineage>
        <taxon>Archaea</taxon>
        <taxon>Methanobacteriati</taxon>
        <taxon>Thermoplasmatota</taxon>
        <taxon>Thermoplasmata</taxon>
        <taxon>Candidatus Thermoprofundales</taxon>
    </lineage>
</organism>
<protein>
    <recommendedName>
        <fullName evidence="3">DNA phosphorothioation-associated protein 4</fullName>
    </recommendedName>
</protein>
<name>A0A7J4GQR8_9ARCH</name>
<evidence type="ECO:0008006" key="3">
    <source>
        <dbReference type="Google" id="ProtNLM"/>
    </source>
</evidence>
<evidence type="ECO:0000313" key="1">
    <source>
        <dbReference type="EMBL" id="HIF36977.1"/>
    </source>
</evidence>
<gene>
    <name evidence="1" type="ORF">EYQ70_00940</name>
</gene>
<accession>A0A7J4GQR8</accession>
<evidence type="ECO:0000313" key="2">
    <source>
        <dbReference type="Proteomes" id="UP000585802"/>
    </source>
</evidence>
<proteinExistence type="predicted"/>
<dbReference type="EMBL" id="DUCX01000016">
    <property type="protein sequence ID" value="HIF36977.1"/>
    <property type="molecule type" value="Genomic_DNA"/>
</dbReference>
<dbReference type="AlphaFoldDB" id="A0A7J4GQR8"/>
<comment type="caution">
    <text evidence="1">The sequence shown here is derived from an EMBL/GenBank/DDBJ whole genome shotgun (WGS) entry which is preliminary data.</text>
</comment>
<sequence>MANVYFDGYYSNRIKQLAVERDERTGKSIFSNNYSLMIFAAMVGRHHNDTCENVDFSSSRVNEIADRVFENNNLDGIVYLLALDAERDGEILREGNENELWKYLEKYAMLGMQEIDKWLSKDPLAKAHDLILQQMKIEARKLTQEVIVEPVDPEF</sequence>
<dbReference type="Proteomes" id="UP000585802">
    <property type="component" value="Unassembled WGS sequence"/>
</dbReference>